<evidence type="ECO:0000313" key="4">
    <source>
        <dbReference type="WBParaSite" id="DME_0000464801-mRNA-1"/>
    </source>
</evidence>
<dbReference type="WBParaSite" id="DME_0000464801-mRNA-1">
    <property type="protein sequence ID" value="DME_0000464801-mRNA-1"/>
    <property type="gene ID" value="DME_0000464801"/>
</dbReference>
<accession>A0A0N4UBQ2</accession>
<evidence type="ECO:0000313" key="1">
    <source>
        <dbReference type="EMBL" id="VDN58558.1"/>
    </source>
</evidence>
<protein>
    <submittedName>
        <fullName evidence="1 4">Uncharacterized protein</fullName>
    </submittedName>
</protein>
<organism evidence="2 4">
    <name type="scientific">Dracunculus medinensis</name>
    <name type="common">Guinea worm</name>
    <dbReference type="NCBI Taxonomy" id="318479"/>
    <lineage>
        <taxon>Eukaryota</taxon>
        <taxon>Metazoa</taxon>
        <taxon>Ecdysozoa</taxon>
        <taxon>Nematoda</taxon>
        <taxon>Chromadorea</taxon>
        <taxon>Rhabditida</taxon>
        <taxon>Spirurina</taxon>
        <taxon>Dracunculoidea</taxon>
        <taxon>Dracunculidae</taxon>
        <taxon>Dracunculus</taxon>
    </lineage>
</organism>
<reference evidence="1 3" key="2">
    <citation type="submission" date="2018-11" db="EMBL/GenBank/DDBJ databases">
        <authorList>
            <consortium name="Pathogen Informatics"/>
        </authorList>
    </citation>
    <scope>NUCLEOTIDE SEQUENCE [LARGE SCALE GENOMIC DNA]</scope>
</reference>
<evidence type="ECO:0000313" key="3">
    <source>
        <dbReference type="Proteomes" id="UP000274756"/>
    </source>
</evidence>
<sequence length="111" mass="13069">MVENLREVKCLQKTSHCFLEIYRLEVQTWFNGQCDDFAACIHESDYTVEYGCQATFHGGDRCCCRTKNCNFDRILSERPSFRRFLPVDDIKTDEIKKAVKCGKKQEKISWD</sequence>
<dbReference type="OrthoDB" id="5812977at2759"/>
<reference evidence="4" key="1">
    <citation type="submission" date="2017-02" db="UniProtKB">
        <authorList>
            <consortium name="WormBaseParasite"/>
        </authorList>
    </citation>
    <scope>IDENTIFICATION</scope>
</reference>
<dbReference type="Proteomes" id="UP000038040">
    <property type="component" value="Unplaced"/>
</dbReference>
<proteinExistence type="predicted"/>
<dbReference type="AlphaFoldDB" id="A0A0N4UBQ2"/>
<evidence type="ECO:0000313" key="2">
    <source>
        <dbReference type="Proteomes" id="UP000038040"/>
    </source>
</evidence>
<gene>
    <name evidence="1" type="ORF">DME_LOCUS8531</name>
</gene>
<dbReference type="Proteomes" id="UP000274756">
    <property type="component" value="Unassembled WGS sequence"/>
</dbReference>
<keyword evidence="3" id="KW-1185">Reference proteome</keyword>
<name>A0A0N4UBQ2_DRAME</name>
<dbReference type="EMBL" id="UYYG01001169">
    <property type="protein sequence ID" value="VDN58558.1"/>
    <property type="molecule type" value="Genomic_DNA"/>
</dbReference>